<gene>
    <name evidence="1" type="primary">Contig15932.g16987</name>
    <name evidence="1" type="ORF">STYLEM_13019</name>
</gene>
<protein>
    <submittedName>
        <fullName evidence="1">Uncharacterized protein</fullName>
    </submittedName>
</protein>
<keyword evidence="2" id="KW-1185">Reference proteome</keyword>
<proteinExistence type="predicted"/>
<reference evidence="1 2" key="1">
    <citation type="submission" date="2014-06" db="EMBL/GenBank/DDBJ databases">
        <authorList>
            <person name="Swart Estienne"/>
        </authorList>
    </citation>
    <scope>NUCLEOTIDE SEQUENCE [LARGE SCALE GENOMIC DNA]</scope>
    <source>
        <strain evidence="1 2">130c</strain>
    </source>
</reference>
<dbReference type="InParanoid" id="A0A078APA8"/>
<evidence type="ECO:0000313" key="1">
    <source>
        <dbReference type="EMBL" id="CDW83964.1"/>
    </source>
</evidence>
<accession>A0A078APA8</accession>
<sequence>MQRLHEFRQLRTQNTVRTHTKFDGKLLQSDFSLHDLLAKRKEMTIFMSRHQCPVYWDDVCSEPLKTRIMMRFGDRKPTTYFCMITEEDVWFSC</sequence>
<dbReference type="Proteomes" id="UP000039865">
    <property type="component" value="Unassembled WGS sequence"/>
</dbReference>
<evidence type="ECO:0000313" key="2">
    <source>
        <dbReference type="Proteomes" id="UP000039865"/>
    </source>
</evidence>
<organism evidence="1 2">
    <name type="scientific">Stylonychia lemnae</name>
    <name type="common">Ciliate</name>
    <dbReference type="NCBI Taxonomy" id="5949"/>
    <lineage>
        <taxon>Eukaryota</taxon>
        <taxon>Sar</taxon>
        <taxon>Alveolata</taxon>
        <taxon>Ciliophora</taxon>
        <taxon>Intramacronucleata</taxon>
        <taxon>Spirotrichea</taxon>
        <taxon>Stichotrichia</taxon>
        <taxon>Sporadotrichida</taxon>
        <taxon>Oxytrichidae</taxon>
        <taxon>Stylonychinae</taxon>
        <taxon>Stylonychia</taxon>
    </lineage>
</organism>
<dbReference type="EMBL" id="CCKQ01012352">
    <property type="protein sequence ID" value="CDW83964.1"/>
    <property type="molecule type" value="Genomic_DNA"/>
</dbReference>
<dbReference type="AlphaFoldDB" id="A0A078APA8"/>
<name>A0A078APA8_STYLE</name>